<sequence length="990" mass="109616">MERGLRQGDPPSHFLFLLVAEYLHVYIIDACNKGLFKGVYLTKDGSNVRPLQYAGAAFFFEKQSRSNARNLILILKWFEEASGLKVNLSKSVSVGLDEVEAVDSSLNCSHDSLLFMYLGLPIRKSSSRLKRFKIAKSTINEFFMDGSWKGMWSWRIPSRVRALDDLASLISHIGLGLVGACPSGFVPVLIGVFQCALWGVWKWRNKVVNASDEDLIDAKNEDIFPFIQSAACSARACATAELMLLAAMYRLLLAEWSVSRCLAVSDPFRPVARHANRNCTPPFVPAVRFSLLALEMVGSSIYSVNSVLTQRDLDLHYVAFNILAELQLEFPDRDSTIKDSPEGKIGMYTRFIEFANYRIPLFKFLLCIDASVCPLFISWFDGTSVVKDPLPVVEVVDLPCVELLNENRTLIRKYPETFLCLVGVSHSFVEMDVRPTLLQNNDEEMGLLDFVKSADPFKVKVRERTDRVISPSLQTIILVDHTIRDELNVNSGKRKKMVAFASGSLPVKKAQTEGIVIYDSWPDTAGKSPFALQRLSRQNERASTGSGSAVPATEDVTSSFVTHTPQFAHKDASHDNVVPLVTLDPTGANAHVAASMSGDHRSPVLNVYVPNWNVVNNDRLASLVTCRNLLDHVTPPGYWAALRNQHDAMFLDAVNVNSAHHVCMVFELRLRYEHEIMIRENFEKKFTDGAAIIQQRDAEIVDLNTRLEKYEADAAEVIELRKRVSDLEATISVKVGELANLRTENVSLVEKVFALELEYDGLKNQVVGEGKIRVGVCIATRCSGAAFCRAWVVGRGLRLDVYKCARSMKCRSTIGRVISMDINKGIQQGLEAGVVHGNAGSASFHREEKLCLPSSSALGGAFSSAPPHDSSLGVADYQIAAFSLLSYRMSRFRSMPLSFSAWFTSAHLSEGIPISTGITASVPLCFDPFCKVIDGYYQVISLLLVLLGTGLRCRSPTYRTATERVPSMRPAVRASYSASLLDASNLNPSA</sequence>
<name>A0A6L2NK02_TANCI</name>
<evidence type="ECO:0000256" key="1">
    <source>
        <dbReference type="SAM" id="Coils"/>
    </source>
</evidence>
<feature type="coiled-coil region" evidence="1">
    <location>
        <begin position="693"/>
        <end position="720"/>
    </location>
</feature>
<reference evidence="2" key="1">
    <citation type="journal article" date="2019" name="Sci. Rep.">
        <title>Draft genome of Tanacetum cinerariifolium, the natural source of mosquito coil.</title>
        <authorList>
            <person name="Yamashiro T."/>
            <person name="Shiraishi A."/>
            <person name="Satake H."/>
            <person name="Nakayama K."/>
        </authorList>
    </citation>
    <scope>NUCLEOTIDE SEQUENCE</scope>
</reference>
<dbReference type="AlphaFoldDB" id="A0A6L2NK02"/>
<accession>A0A6L2NK02</accession>
<proteinExistence type="predicted"/>
<dbReference type="PANTHER" id="PTHR33116:SF78">
    <property type="entry name" value="OS12G0587133 PROTEIN"/>
    <property type="match status" value="1"/>
</dbReference>
<organism evidence="2">
    <name type="scientific">Tanacetum cinerariifolium</name>
    <name type="common">Dalmatian daisy</name>
    <name type="synonym">Chrysanthemum cinerariifolium</name>
    <dbReference type="NCBI Taxonomy" id="118510"/>
    <lineage>
        <taxon>Eukaryota</taxon>
        <taxon>Viridiplantae</taxon>
        <taxon>Streptophyta</taxon>
        <taxon>Embryophyta</taxon>
        <taxon>Tracheophyta</taxon>
        <taxon>Spermatophyta</taxon>
        <taxon>Magnoliopsida</taxon>
        <taxon>eudicotyledons</taxon>
        <taxon>Gunneridae</taxon>
        <taxon>Pentapetalae</taxon>
        <taxon>asterids</taxon>
        <taxon>campanulids</taxon>
        <taxon>Asterales</taxon>
        <taxon>Asteraceae</taxon>
        <taxon>Asteroideae</taxon>
        <taxon>Anthemideae</taxon>
        <taxon>Anthemidinae</taxon>
        <taxon>Tanacetum</taxon>
    </lineage>
</organism>
<protein>
    <submittedName>
        <fullName evidence="2">Transposase (Putative), gypsy type</fullName>
    </submittedName>
</protein>
<dbReference type="EMBL" id="BKCJ010008986">
    <property type="protein sequence ID" value="GEU84864.1"/>
    <property type="molecule type" value="Genomic_DNA"/>
</dbReference>
<dbReference type="PANTHER" id="PTHR33116">
    <property type="entry name" value="REVERSE TRANSCRIPTASE ZINC-BINDING DOMAIN-CONTAINING PROTEIN-RELATED-RELATED"/>
    <property type="match status" value="1"/>
</dbReference>
<gene>
    <name evidence="2" type="ORF">Tci_056842</name>
</gene>
<evidence type="ECO:0000313" key="2">
    <source>
        <dbReference type="EMBL" id="GEU84864.1"/>
    </source>
</evidence>
<comment type="caution">
    <text evidence="2">The sequence shown here is derived from an EMBL/GenBank/DDBJ whole genome shotgun (WGS) entry which is preliminary data.</text>
</comment>
<keyword evidence="1" id="KW-0175">Coiled coil</keyword>